<evidence type="ECO:0000313" key="2">
    <source>
        <dbReference type="EMBL" id="OGH61957.1"/>
    </source>
</evidence>
<comment type="caution">
    <text evidence="2">The sequence shown here is derived from an EMBL/GenBank/DDBJ whole genome shotgun (WGS) entry which is preliminary data.</text>
</comment>
<evidence type="ECO:0008006" key="4">
    <source>
        <dbReference type="Google" id="ProtNLM"/>
    </source>
</evidence>
<keyword evidence="1" id="KW-0812">Transmembrane</keyword>
<proteinExistence type="predicted"/>
<evidence type="ECO:0000313" key="3">
    <source>
        <dbReference type="Proteomes" id="UP000176329"/>
    </source>
</evidence>
<accession>A0A1F6LRD5</accession>
<evidence type="ECO:0000256" key="1">
    <source>
        <dbReference type="SAM" id="Phobius"/>
    </source>
</evidence>
<gene>
    <name evidence="2" type="ORF">A2848_03590</name>
</gene>
<protein>
    <recommendedName>
        <fullName evidence="4">DUF3784 domain-containing protein</fullName>
    </recommendedName>
</protein>
<keyword evidence="1" id="KW-0472">Membrane</keyword>
<sequence length="84" mass="8832">MTVKSFLIGLALVAGGFSMVYKTEWYIGFMGLNDWAEAKLGGGGTRLMYKLIGIVFCFLGILGMTGQLSGLAEGAATAAFGLKK</sequence>
<dbReference type="Proteomes" id="UP000176329">
    <property type="component" value="Unassembled WGS sequence"/>
</dbReference>
<organism evidence="2 3">
    <name type="scientific">Candidatus Magasanikbacteria bacterium RIFCSPHIGHO2_01_FULL_50_8</name>
    <dbReference type="NCBI Taxonomy" id="1798674"/>
    <lineage>
        <taxon>Bacteria</taxon>
        <taxon>Candidatus Magasanikiibacteriota</taxon>
    </lineage>
</organism>
<name>A0A1F6LRD5_9BACT</name>
<dbReference type="EMBL" id="MFPV01000028">
    <property type="protein sequence ID" value="OGH61957.1"/>
    <property type="molecule type" value="Genomic_DNA"/>
</dbReference>
<keyword evidence="1" id="KW-1133">Transmembrane helix</keyword>
<feature type="transmembrane region" description="Helical" evidence="1">
    <location>
        <begin position="46"/>
        <end position="64"/>
    </location>
</feature>
<reference evidence="2 3" key="1">
    <citation type="journal article" date="2016" name="Nat. Commun.">
        <title>Thousands of microbial genomes shed light on interconnected biogeochemical processes in an aquifer system.</title>
        <authorList>
            <person name="Anantharaman K."/>
            <person name="Brown C.T."/>
            <person name="Hug L.A."/>
            <person name="Sharon I."/>
            <person name="Castelle C.J."/>
            <person name="Probst A.J."/>
            <person name="Thomas B.C."/>
            <person name="Singh A."/>
            <person name="Wilkins M.J."/>
            <person name="Karaoz U."/>
            <person name="Brodie E.L."/>
            <person name="Williams K.H."/>
            <person name="Hubbard S.S."/>
            <person name="Banfield J.F."/>
        </authorList>
    </citation>
    <scope>NUCLEOTIDE SEQUENCE [LARGE SCALE GENOMIC DNA]</scope>
</reference>
<dbReference type="AlphaFoldDB" id="A0A1F6LRD5"/>